<dbReference type="AlphaFoldDB" id="A0A423W6M3"/>
<name>A0A423W6M3_CYTCH</name>
<evidence type="ECO:0000313" key="3">
    <source>
        <dbReference type="Proteomes" id="UP000284375"/>
    </source>
</evidence>
<comment type="caution">
    <text evidence="2">The sequence shown here is derived from an EMBL/GenBank/DDBJ whole genome shotgun (WGS) entry which is preliminary data.</text>
</comment>
<dbReference type="Proteomes" id="UP000284375">
    <property type="component" value="Unassembled WGS sequence"/>
</dbReference>
<feature type="region of interest" description="Disordered" evidence="1">
    <location>
        <begin position="113"/>
        <end position="141"/>
    </location>
</feature>
<evidence type="ECO:0000313" key="2">
    <source>
        <dbReference type="EMBL" id="ROV98999.1"/>
    </source>
</evidence>
<feature type="region of interest" description="Disordered" evidence="1">
    <location>
        <begin position="1"/>
        <end position="84"/>
    </location>
</feature>
<protein>
    <submittedName>
        <fullName evidence="2">Uncharacterized protein</fullName>
    </submittedName>
</protein>
<accession>A0A423W6M3</accession>
<gene>
    <name evidence="2" type="ORF">VSDG_03792</name>
</gene>
<feature type="compositionally biased region" description="Low complexity" evidence="1">
    <location>
        <begin position="65"/>
        <end position="76"/>
    </location>
</feature>
<reference evidence="2 3" key="1">
    <citation type="submission" date="2015-09" db="EMBL/GenBank/DDBJ databases">
        <title>Host preference determinants of Valsa canker pathogens revealed by comparative genomics.</title>
        <authorList>
            <person name="Yin Z."/>
            <person name="Huang L."/>
        </authorList>
    </citation>
    <scope>NUCLEOTIDE SEQUENCE [LARGE SCALE GENOMIC DNA]</scope>
    <source>
        <strain evidence="2 3">YSFL</strain>
    </source>
</reference>
<dbReference type="EMBL" id="LJZO01000012">
    <property type="protein sequence ID" value="ROV98999.1"/>
    <property type="molecule type" value="Genomic_DNA"/>
</dbReference>
<organism evidence="2 3">
    <name type="scientific">Cytospora chrysosperma</name>
    <name type="common">Cytospora canker fungus</name>
    <name type="synonym">Sphaeria chrysosperma</name>
    <dbReference type="NCBI Taxonomy" id="252740"/>
    <lineage>
        <taxon>Eukaryota</taxon>
        <taxon>Fungi</taxon>
        <taxon>Dikarya</taxon>
        <taxon>Ascomycota</taxon>
        <taxon>Pezizomycotina</taxon>
        <taxon>Sordariomycetes</taxon>
        <taxon>Sordariomycetidae</taxon>
        <taxon>Diaporthales</taxon>
        <taxon>Cytosporaceae</taxon>
        <taxon>Cytospora</taxon>
    </lineage>
</organism>
<dbReference type="STRING" id="252740.A0A423W6M3"/>
<sequence length="861" mass="95974">MASPSPQDENVDGLSESTFEFVARDTPEEESQDDRADDMAEYLPGYERYPHPDEVQAFSGLDDMSQSASAASTCESASEDEDLASHQEFPLLVHEDSPRDSYEDENEMLRNSFTQGSVPKLFPPNSRPILPTGSIEFSEPEDGDIHIDKISVKHTIKEFSEEETAILFQSLDLVDVPKRLCATIRQTMSQRCLSTHEAFRVLYIGDEDLKGEIILKISRAITCSSSVDYNENKTLRRNTEGVYNIVPVTFGAVNDRDVELMEATGFQIKVDTCVDAEKIPIEGGFFRGDIVYSLTVDGGNGGKKYKSVPAGGPEGAKVQPAWSLPHMAVVYCSEDDNEEMRRIQRIAWEFCRRHAIPCLYISDHPAFVSSAAAGWRNYTNEHAVHLSLESREKSRESGWSEQRFPIDLTSFLNIDNRQMNQNLAYLTGLQDPPSVADEKMKDIISLAGSEENLLDKEPKDWKAYINKFLEPYCQLKKNYPLTSILCSFALVLLVGVSAWFINAVTTPTSISVPAGNPVADVQSVTPAMITSTATVTVSQTSTRTVRLATVETPAFGGLLSDIAHTVSSDPSQKSSVCTVEMYSGNEILIKLPSGTKTSWLATGAIDVDVFRGSDPVKSKLSSTDEGILIEINQKDAYGVLNVSVVTTRKPKINDTFAVDFGTSFFLEAIEATKDTLEGLYEKLIDTAHDATQALEDRYGPSFAWTEQKLADEVTSWWESTKDASKVAHEYSYNKAGETLDRVRDSFRPEDMGSYLKNVQRIVADRHADIVKRHGHIVGELRDDADLAILKAQITSKLWWLKLQGKTEEHDEYERQARAFMKKRHETVEAKKLRKADAEAKCPRTGETPCRCKNKGLGRWMA</sequence>
<dbReference type="OrthoDB" id="4925544at2759"/>
<proteinExistence type="predicted"/>
<evidence type="ECO:0000256" key="1">
    <source>
        <dbReference type="SAM" id="MobiDB-lite"/>
    </source>
</evidence>
<keyword evidence="3" id="KW-1185">Reference proteome</keyword>